<sequence>MGAAERPAGRPAGPRAAGPAGAAPPAPPVRRPAAVLRPHIVNYTGFDTRFTAPRRRLELPTGFVTLVFTFDDGLWVSRGAELATARLRPAAASRALIGGPRTGPVLGVHAGAVHGLEVNMSPLGAHRLFGVPMAHFGQGPVDLAEVLGPGGPRLAERLRDAGGWEARFALLDSVFAARLDRGPAASPEVRGALVRLWADTGPGAPARAGAEAGWSARRLRARFREEVGLPPKAVARLFRLQHALRRLAAGTPPAEVAAACGYHDQAHLGREVKAMTGLPPGRFALLRGGLPPGSALDRVPGRITSVLLPPPG</sequence>
<dbReference type="PANTHER" id="PTHR46796">
    <property type="entry name" value="HTH-TYPE TRANSCRIPTIONAL ACTIVATOR RHAS-RELATED"/>
    <property type="match status" value="1"/>
</dbReference>
<dbReference type="EMBL" id="JASITI010000117">
    <property type="protein sequence ID" value="MDK9501421.1"/>
    <property type="molecule type" value="Genomic_DNA"/>
</dbReference>
<dbReference type="PROSITE" id="PS01124">
    <property type="entry name" value="HTH_ARAC_FAMILY_2"/>
    <property type="match status" value="1"/>
</dbReference>
<keyword evidence="7" id="KW-1185">Reference proteome</keyword>
<evidence type="ECO:0000256" key="2">
    <source>
        <dbReference type="ARBA" id="ARBA00023125"/>
    </source>
</evidence>
<dbReference type="SMART" id="SM00342">
    <property type="entry name" value="HTH_ARAC"/>
    <property type="match status" value="1"/>
</dbReference>
<name>A0ABT7H7H6_9ACTN</name>
<dbReference type="InterPro" id="IPR009057">
    <property type="entry name" value="Homeodomain-like_sf"/>
</dbReference>
<evidence type="ECO:0000259" key="5">
    <source>
        <dbReference type="PROSITE" id="PS01124"/>
    </source>
</evidence>
<protein>
    <submittedName>
        <fullName evidence="6">Helix-turn-helix domain-containing protein</fullName>
    </submittedName>
</protein>
<gene>
    <name evidence="6" type="ORF">QEZ40_000862</name>
</gene>
<reference evidence="6 7" key="1">
    <citation type="submission" date="2023-05" db="EMBL/GenBank/DDBJ databases">
        <title>Sequencing and Assembly of Streptomyces sp. NP73.</title>
        <authorList>
            <person name="Konwar A.N."/>
            <person name="Saikia K."/>
            <person name="Thakur D."/>
        </authorList>
    </citation>
    <scope>NUCLEOTIDE SEQUENCE [LARGE SCALE GENOMIC DNA]</scope>
    <source>
        <strain evidence="6 7">NP73</strain>
    </source>
</reference>
<evidence type="ECO:0000256" key="1">
    <source>
        <dbReference type="ARBA" id="ARBA00023015"/>
    </source>
</evidence>
<dbReference type="InterPro" id="IPR050204">
    <property type="entry name" value="AraC_XylS_family_regulators"/>
</dbReference>
<feature type="compositionally biased region" description="Low complexity" evidence="4">
    <location>
        <begin position="1"/>
        <end position="21"/>
    </location>
</feature>
<dbReference type="RefSeq" id="WP_125818713.1">
    <property type="nucleotide sequence ID" value="NZ_JASITI010000117.1"/>
</dbReference>
<feature type="region of interest" description="Disordered" evidence="4">
    <location>
        <begin position="1"/>
        <end position="30"/>
    </location>
</feature>
<dbReference type="InterPro" id="IPR018060">
    <property type="entry name" value="HTH_AraC"/>
</dbReference>
<proteinExistence type="predicted"/>
<accession>A0ABT7H7H6</accession>
<evidence type="ECO:0000313" key="6">
    <source>
        <dbReference type="EMBL" id="MDK9501421.1"/>
    </source>
</evidence>
<keyword evidence="1" id="KW-0805">Transcription regulation</keyword>
<dbReference type="PANTHER" id="PTHR46796:SF15">
    <property type="entry name" value="BLL1074 PROTEIN"/>
    <property type="match status" value="1"/>
</dbReference>
<keyword evidence="2" id="KW-0238">DNA-binding</keyword>
<evidence type="ECO:0000256" key="3">
    <source>
        <dbReference type="ARBA" id="ARBA00023163"/>
    </source>
</evidence>
<feature type="domain" description="HTH araC/xylS-type" evidence="5">
    <location>
        <begin position="211"/>
        <end position="286"/>
    </location>
</feature>
<dbReference type="Gene3D" id="1.10.10.60">
    <property type="entry name" value="Homeodomain-like"/>
    <property type="match status" value="1"/>
</dbReference>
<comment type="caution">
    <text evidence="6">The sequence shown here is derived from an EMBL/GenBank/DDBJ whole genome shotgun (WGS) entry which is preliminary data.</text>
</comment>
<evidence type="ECO:0000256" key="4">
    <source>
        <dbReference type="SAM" id="MobiDB-lite"/>
    </source>
</evidence>
<dbReference type="Proteomes" id="UP001223390">
    <property type="component" value="Unassembled WGS sequence"/>
</dbReference>
<dbReference type="Pfam" id="PF12833">
    <property type="entry name" value="HTH_18"/>
    <property type="match status" value="1"/>
</dbReference>
<keyword evidence="3" id="KW-0804">Transcription</keyword>
<organism evidence="6 7">
    <name type="scientific">Streptomyces katrae</name>
    <dbReference type="NCBI Taxonomy" id="68223"/>
    <lineage>
        <taxon>Bacteria</taxon>
        <taxon>Bacillati</taxon>
        <taxon>Actinomycetota</taxon>
        <taxon>Actinomycetes</taxon>
        <taxon>Kitasatosporales</taxon>
        <taxon>Streptomycetaceae</taxon>
        <taxon>Streptomyces</taxon>
    </lineage>
</organism>
<evidence type="ECO:0000313" key="7">
    <source>
        <dbReference type="Proteomes" id="UP001223390"/>
    </source>
</evidence>
<dbReference type="SUPFAM" id="SSF46689">
    <property type="entry name" value="Homeodomain-like"/>
    <property type="match status" value="1"/>
</dbReference>